<dbReference type="Pfam" id="PF13942">
    <property type="entry name" value="Lipoprotein_20"/>
    <property type="match status" value="1"/>
</dbReference>
<gene>
    <name evidence="2" type="primary">qseG</name>
    <name evidence="2" type="ORF">FJU30_23460</name>
</gene>
<dbReference type="NCBIfam" id="NF007997">
    <property type="entry name" value="PRK10722.1"/>
    <property type="match status" value="1"/>
</dbReference>
<keyword evidence="2" id="KW-0449">Lipoprotein</keyword>
<accession>A0A5J5FRB2</accession>
<dbReference type="InterPro" id="IPR025262">
    <property type="entry name" value="QseG"/>
</dbReference>
<keyword evidence="3" id="KW-1185">Reference proteome</keyword>
<sequence>MNAWSGQTLFRHASATLSARPLARVLKAIVMFSPLLLAGCSNSVISRELMSGAGNEIPAEEVADYRVAHCDTIWQHDEREAIDNGLYWLRAMDCGARLAPEQARAAAQQLNGDNWQTAFKQNILLDNATLSVAERRQLAERLSRFRADFPSGVRPLLQTWRERQGFILALADERGRYQRLQESSDKQLDTLREQQERLQSQLAETTRKLENLTDIERQLSSRKQLSGELPDSEAERRSSAAKSSSAAAQEPAAKKEPDPE</sequence>
<dbReference type="AlphaFoldDB" id="A0A5J5FRB2"/>
<dbReference type="OrthoDB" id="6485482at2"/>
<name>A0A5J5FRB2_9GAMM</name>
<evidence type="ECO:0000256" key="1">
    <source>
        <dbReference type="SAM" id="MobiDB-lite"/>
    </source>
</evidence>
<feature type="region of interest" description="Disordered" evidence="1">
    <location>
        <begin position="213"/>
        <end position="260"/>
    </location>
</feature>
<feature type="compositionally biased region" description="Low complexity" evidence="1">
    <location>
        <begin position="240"/>
        <end position="251"/>
    </location>
</feature>
<evidence type="ECO:0000313" key="3">
    <source>
        <dbReference type="Proteomes" id="UP000335415"/>
    </source>
</evidence>
<dbReference type="EMBL" id="VYKJ01000017">
    <property type="protein sequence ID" value="KAA8995711.1"/>
    <property type="molecule type" value="Genomic_DNA"/>
</dbReference>
<organism evidence="2 3">
    <name type="scientific">Affinibrenneria salicis</name>
    <dbReference type="NCBI Taxonomy" id="2590031"/>
    <lineage>
        <taxon>Bacteria</taxon>
        <taxon>Pseudomonadati</taxon>
        <taxon>Pseudomonadota</taxon>
        <taxon>Gammaproteobacteria</taxon>
        <taxon>Enterobacterales</taxon>
        <taxon>Pectobacteriaceae</taxon>
        <taxon>Affinibrenneria</taxon>
    </lineage>
</organism>
<dbReference type="RefSeq" id="WP_150437388.1">
    <property type="nucleotide sequence ID" value="NZ_VYKJ01000017.1"/>
</dbReference>
<evidence type="ECO:0000313" key="2">
    <source>
        <dbReference type="EMBL" id="KAA8995711.1"/>
    </source>
</evidence>
<proteinExistence type="predicted"/>
<comment type="caution">
    <text evidence="2">The sequence shown here is derived from an EMBL/GenBank/DDBJ whole genome shotgun (WGS) entry which is preliminary data.</text>
</comment>
<reference evidence="2 3" key="1">
    <citation type="submission" date="2019-09" db="EMBL/GenBank/DDBJ databases">
        <authorList>
            <person name="Li Y."/>
        </authorList>
    </citation>
    <scope>NUCLEOTIDE SEQUENCE [LARGE SCALE GENOMIC DNA]</scope>
    <source>
        <strain evidence="2 3">L3-3HA</strain>
    </source>
</reference>
<dbReference type="Proteomes" id="UP000335415">
    <property type="component" value="Unassembled WGS sequence"/>
</dbReference>
<protein>
    <submittedName>
        <fullName evidence="2">Two-component system QseEF-associated lipoprotein QseG</fullName>
    </submittedName>
</protein>